<dbReference type="SUPFAM" id="SSF52540">
    <property type="entry name" value="P-loop containing nucleoside triphosphate hydrolases"/>
    <property type="match status" value="1"/>
</dbReference>
<evidence type="ECO:0000256" key="10">
    <source>
        <dbReference type="ARBA" id="ARBA00022840"/>
    </source>
</evidence>
<dbReference type="EMBL" id="CP003264">
    <property type="protein sequence ID" value="AFN35841.1"/>
    <property type="molecule type" value="Genomic_DNA"/>
</dbReference>
<comment type="pathway">
    <text evidence="2 13">Glycolipid biosynthesis; lipid IV(A) biosynthesis; lipid IV(A) from (3R)-3-hydroxytetradecanoyl-[acyl-carrier-protein] and UDP-N-acetyl-alpha-D-glucosamine: step 6/6.</text>
</comment>
<evidence type="ECO:0000256" key="9">
    <source>
        <dbReference type="ARBA" id="ARBA00022777"/>
    </source>
</evidence>
<keyword evidence="5 13" id="KW-0444">Lipid biosynthesis</keyword>
<evidence type="ECO:0000256" key="8">
    <source>
        <dbReference type="ARBA" id="ARBA00022741"/>
    </source>
</evidence>
<comment type="catalytic activity">
    <reaction evidence="13">
        <text>a lipid A disaccharide + ATP = a lipid IVA + ADP + H(+)</text>
        <dbReference type="Rhea" id="RHEA:67840"/>
        <dbReference type="ChEBI" id="CHEBI:15378"/>
        <dbReference type="ChEBI" id="CHEBI:30616"/>
        <dbReference type="ChEBI" id="CHEBI:176343"/>
        <dbReference type="ChEBI" id="CHEBI:176425"/>
        <dbReference type="ChEBI" id="CHEBI:456216"/>
        <dbReference type="EC" id="2.7.1.130"/>
    </reaction>
</comment>
<protein>
    <recommendedName>
        <fullName evidence="4 13">Tetraacyldisaccharide 4'-kinase</fullName>
        <ecNumber evidence="3 13">2.7.1.130</ecNumber>
    </recommendedName>
    <alternativeName>
        <fullName evidence="12 13">Lipid A 4'-kinase</fullName>
    </alternativeName>
</protein>
<keyword evidence="15" id="KW-1185">Reference proteome</keyword>
<dbReference type="Proteomes" id="UP000003121">
    <property type="component" value="Chromosome"/>
</dbReference>
<keyword evidence="10 13" id="KW-0067">ATP-binding</keyword>
<dbReference type="InterPro" id="IPR027417">
    <property type="entry name" value="P-loop_NTPase"/>
</dbReference>
<keyword evidence="7 13" id="KW-0808">Transferase</keyword>
<dbReference type="GO" id="GO:0009029">
    <property type="term" value="F:lipid-A 4'-kinase activity"/>
    <property type="evidence" value="ECO:0007669"/>
    <property type="project" value="UniProtKB-EC"/>
</dbReference>
<dbReference type="EC" id="2.7.1.130" evidence="3 13"/>
<reference evidence="14 15" key="1">
    <citation type="journal article" date="2012" name="Vet. Microbiol.">
        <title>Comparative genomic analyses of the Taylorellae.</title>
        <authorList>
            <person name="Hauser H."/>
            <person name="Richter D.C."/>
            <person name="van Tonder A."/>
            <person name="Clark L."/>
            <person name="Preston A."/>
        </authorList>
    </citation>
    <scope>NUCLEOTIDE SEQUENCE [LARGE SCALE GENOMIC DNA]</scope>
    <source>
        <strain evidence="14 15">ATCC 35865</strain>
    </source>
</reference>
<dbReference type="PANTHER" id="PTHR42724:SF1">
    <property type="entry name" value="TETRAACYLDISACCHARIDE 4'-KINASE, MITOCHONDRIAL-RELATED"/>
    <property type="match status" value="1"/>
</dbReference>
<evidence type="ECO:0000256" key="13">
    <source>
        <dbReference type="HAMAP-Rule" id="MF_00409"/>
    </source>
</evidence>
<keyword evidence="8 13" id="KW-0547">Nucleotide-binding</keyword>
<evidence type="ECO:0000256" key="4">
    <source>
        <dbReference type="ARBA" id="ARBA00016436"/>
    </source>
</evidence>
<evidence type="ECO:0000256" key="5">
    <source>
        <dbReference type="ARBA" id="ARBA00022516"/>
    </source>
</evidence>
<organism evidence="14 15">
    <name type="scientific">Taylorella equigenitalis ATCC 35865</name>
    <dbReference type="NCBI Taxonomy" id="743973"/>
    <lineage>
        <taxon>Bacteria</taxon>
        <taxon>Pseudomonadati</taxon>
        <taxon>Pseudomonadota</taxon>
        <taxon>Betaproteobacteria</taxon>
        <taxon>Burkholderiales</taxon>
        <taxon>Alcaligenaceae</taxon>
        <taxon>Taylorella</taxon>
    </lineage>
</organism>
<dbReference type="InterPro" id="IPR003758">
    <property type="entry name" value="LpxK"/>
</dbReference>
<sequence length="358" mass="40493">MLISTSAQLRKFLESFFIKNWQKKGFVYYLLLPLSHIYEFIIKRRKISNQPHRSKIPVVVIGNVYVGGTGKTPITKSIATYLISNGLKTGLISRGYGIKIPKNQPRYASPDSNNLELSSFIGDEPSELSKIAPIAVGPDRNADIDLLTEKNPDLDVILSDDGLQNTQLYRDIEIVVFDDRLVGNAKVLPAGPLREPLSKLQSVEYIICNSSGNFDIPIHSNAKIISSNMRIIKLENLKDKVSLNLKDLSNLDGKIIAMAGIGNPNKFFNTLNEFGIKAKQNIHLPDHFDYDLNYLRKLEIANYFVTSKDATKIERLIRLEPLKSNFFCVHVEPVFEPAGFLEELTKKIKEIKENYEIR</sequence>
<dbReference type="HAMAP" id="MF_00409">
    <property type="entry name" value="LpxK"/>
    <property type="match status" value="1"/>
</dbReference>
<keyword evidence="6 13" id="KW-0441">Lipid A biosynthesis</keyword>
<evidence type="ECO:0000256" key="11">
    <source>
        <dbReference type="ARBA" id="ARBA00023098"/>
    </source>
</evidence>
<proteinExistence type="inferred from homology"/>
<dbReference type="NCBIfam" id="TIGR00682">
    <property type="entry name" value="lpxK"/>
    <property type="match status" value="1"/>
</dbReference>
<feature type="binding site" evidence="13">
    <location>
        <begin position="65"/>
        <end position="72"/>
    </location>
    <ligand>
        <name>ATP</name>
        <dbReference type="ChEBI" id="CHEBI:30616"/>
    </ligand>
</feature>
<keyword evidence="11 13" id="KW-0443">Lipid metabolism</keyword>
<evidence type="ECO:0000256" key="3">
    <source>
        <dbReference type="ARBA" id="ARBA00012071"/>
    </source>
</evidence>
<dbReference type="PANTHER" id="PTHR42724">
    <property type="entry name" value="TETRAACYLDISACCHARIDE 4'-KINASE"/>
    <property type="match status" value="1"/>
</dbReference>
<accession>A0ABN4AZ68</accession>
<evidence type="ECO:0000256" key="12">
    <source>
        <dbReference type="ARBA" id="ARBA00029757"/>
    </source>
</evidence>
<evidence type="ECO:0000313" key="14">
    <source>
        <dbReference type="EMBL" id="AFN35841.1"/>
    </source>
</evidence>
<evidence type="ECO:0000256" key="2">
    <source>
        <dbReference type="ARBA" id="ARBA00004870"/>
    </source>
</evidence>
<comment type="similarity">
    <text evidence="13">Belongs to the LpxK family.</text>
</comment>
<dbReference type="Pfam" id="PF02606">
    <property type="entry name" value="LpxK"/>
    <property type="match status" value="1"/>
</dbReference>
<name>A0ABN4AZ68_9BURK</name>
<evidence type="ECO:0000313" key="15">
    <source>
        <dbReference type="Proteomes" id="UP000003121"/>
    </source>
</evidence>
<comment type="function">
    <text evidence="1 13">Transfers the gamma-phosphate of ATP to the 4'-position of a tetraacyldisaccharide 1-phosphate intermediate (termed DS-1-P) to form tetraacyldisaccharide 1,4'-bis-phosphate (lipid IVA).</text>
</comment>
<keyword evidence="9 13" id="KW-0418">Kinase</keyword>
<evidence type="ECO:0000256" key="7">
    <source>
        <dbReference type="ARBA" id="ARBA00022679"/>
    </source>
</evidence>
<evidence type="ECO:0000256" key="1">
    <source>
        <dbReference type="ARBA" id="ARBA00002274"/>
    </source>
</evidence>
<gene>
    <name evidence="13 14" type="primary">lpxK</name>
    <name evidence="14" type="ORF">KUI_0767</name>
</gene>
<evidence type="ECO:0000256" key="6">
    <source>
        <dbReference type="ARBA" id="ARBA00022556"/>
    </source>
</evidence>